<evidence type="ECO:0008006" key="4">
    <source>
        <dbReference type="Google" id="ProtNLM"/>
    </source>
</evidence>
<organism evidence="2 3">
    <name type="scientific">Streptococcus gallinaceus</name>
    <dbReference type="NCBI Taxonomy" id="165758"/>
    <lineage>
        <taxon>Bacteria</taxon>
        <taxon>Bacillati</taxon>
        <taxon>Bacillota</taxon>
        <taxon>Bacilli</taxon>
        <taxon>Lactobacillales</taxon>
        <taxon>Streptococcaceae</taxon>
        <taxon>Streptococcus</taxon>
    </lineage>
</organism>
<reference evidence="2 3" key="1">
    <citation type="submission" date="2024-06" db="EMBL/GenBank/DDBJ databases">
        <title>Genomic Encyclopedia of Type Strains, Phase IV (KMG-IV): sequencing the most valuable type-strain genomes for metagenomic binning, comparative biology and taxonomic classification.</title>
        <authorList>
            <person name="Goeker M."/>
        </authorList>
    </citation>
    <scope>NUCLEOTIDE SEQUENCE [LARGE SCALE GENOMIC DNA]</scope>
    <source>
        <strain evidence="2 3">DSM 15349</strain>
    </source>
</reference>
<dbReference type="RefSeq" id="WP_253362587.1">
    <property type="nucleotide sequence ID" value="NZ_JALJXU010000001.1"/>
</dbReference>
<evidence type="ECO:0000256" key="1">
    <source>
        <dbReference type="SAM" id="Coils"/>
    </source>
</evidence>
<accession>A0ABV2JI16</accession>
<evidence type="ECO:0000313" key="3">
    <source>
        <dbReference type="Proteomes" id="UP001549055"/>
    </source>
</evidence>
<comment type="caution">
    <text evidence="2">The sequence shown here is derived from an EMBL/GenBank/DDBJ whole genome shotgun (WGS) entry which is preliminary data.</text>
</comment>
<evidence type="ECO:0000313" key="2">
    <source>
        <dbReference type="EMBL" id="MET3643555.1"/>
    </source>
</evidence>
<dbReference type="EMBL" id="JBEPMK010000001">
    <property type="protein sequence ID" value="MET3643555.1"/>
    <property type="molecule type" value="Genomic_DNA"/>
</dbReference>
<keyword evidence="3" id="KW-1185">Reference proteome</keyword>
<feature type="coiled-coil region" evidence="1">
    <location>
        <begin position="5"/>
        <end position="39"/>
    </location>
</feature>
<dbReference type="Proteomes" id="UP001549055">
    <property type="component" value="Unassembled WGS sequence"/>
</dbReference>
<dbReference type="InterPro" id="IPR025384">
    <property type="entry name" value="DUF4298"/>
</dbReference>
<gene>
    <name evidence="2" type="ORF">ABID27_000172</name>
</gene>
<protein>
    <recommendedName>
        <fullName evidence="4">DUF4298 domain-containing protein</fullName>
    </recommendedName>
</protein>
<proteinExistence type="predicted"/>
<sequence>MEEDIRAFEAILNESTQIIEELERVLDQFEANRSQYQKLKDFYGSEAYFKAVELLNQTDQFSDIPCGVLSEDAVFNLIGDHYASSIRMLELAMTYLKEH</sequence>
<keyword evidence="1" id="KW-0175">Coiled coil</keyword>
<dbReference type="Pfam" id="PF14131">
    <property type="entry name" value="DUF4298"/>
    <property type="match status" value="1"/>
</dbReference>
<name>A0ABV2JI16_9STRE</name>